<dbReference type="Gene3D" id="3.40.50.300">
    <property type="entry name" value="P-loop containing nucleotide triphosphate hydrolases"/>
    <property type="match status" value="1"/>
</dbReference>
<dbReference type="PANTHER" id="PTHR22683:SF1">
    <property type="entry name" value="TYPE VII SECRETION SYSTEM PROTEIN ESSC"/>
    <property type="match status" value="1"/>
</dbReference>
<keyword evidence="2 3" id="KW-0067">ATP-binding</keyword>
<dbReference type="CDD" id="cd01127">
    <property type="entry name" value="TrwB_TraG_TraD_VirD4"/>
    <property type="match status" value="1"/>
</dbReference>
<feature type="binding site" evidence="3">
    <location>
        <begin position="460"/>
        <end position="467"/>
    </location>
    <ligand>
        <name>ATP</name>
        <dbReference type="ChEBI" id="CHEBI:30616"/>
    </ligand>
</feature>
<evidence type="ECO:0000256" key="1">
    <source>
        <dbReference type="ARBA" id="ARBA00022741"/>
    </source>
</evidence>
<dbReference type="GO" id="GO:0005524">
    <property type="term" value="F:ATP binding"/>
    <property type="evidence" value="ECO:0007669"/>
    <property type="project" value="UniProtKB-UniRule"/>
</dbReference>
<dbReference type="Pfam" id="PF01580">
    <property type="entry name" value="FtsK_SpoIIIE"/>
    <property type="match status" value="1"/>
</dbReference>
<proteinExistence type="predicted"/>
<dbReference type="InterPro" id="IPR002543">
    <property type="entry name" value="FtsK_dom"/>
</dbReference>
<name>A0A0J1HXG9_BACAN</name>
<dbReference type="EMBL" id="LDPG01000007">
    <property type="protein sequence ID" value="KLV18386.1"/>
    <property type="molecule type" value="Genomic_DNA"/>
</dbReference>
<evidence type="ECO:0000313" key="6">
    <source>
        <dbReference type="Proteomes" id="UP000035904"/>
    </source>
</evidence>
<dbReference type="RefSeq" id="WP_047956683.1">
    <property type="nucleotide sequence ID" value="NZ_LDPG01000007.1"/>
</dbReference>
<dbReference type="AlphaFoldDB" id="A0A0J1HXG9"/>
<protein>
    <submittedName>
        <fullName evidence="5">DNA translocase stage III sporulation protein</fullName>
    </submittedName>
</protein>
<keyword evidence="1 3" id="KW-0547">Nucleotide-binding</keyword>
<dbReference type="SUPFAM" id="SSF52540">
    <property type="entry name" value="P-loop containing nucleoside triphosphate hydrolases"/>
    <property type="match status" value="1"/>
</dbReference>
<dbReference type="PATRIC" id="fig|1392.242.peg.5729"/>
<accession>A0A0J1HXG9</accession>
<reference evidence="5 6" key="1">
    <citation type="submission" date="2015-05" db="EMBL/GenBank/DDBJ databases">
        <title>Whole genome sequence and identification of bacterial endophytes from Costus igneus.</title>
        <authorList>
            <person name="Lee Y.P."/>
            <person name="Gan H.M."/>
            <person name="Eng W."/>
            <person name="Wheatley M.S."/>
            <person name="Caraballo A."/>
            <person name="Polter S."/>
            <person name="Savka M.A."/>
            <person name="Hudson A.O."/>
        </authorList>
    </citation>
    <scope>NUCLEOTIDE SEQUENCE [LARGE SCALE GENOMIC DNA]</scope>
    <source>
        <strain evidence="5 6">RIT375</strain>
    </source>
</reference>
<dbReference type="GO" id="GO:0003677">
    <property type="term" value="F:DNA binding"/>
    <property type="evidence" value="ECO:0007669"/>
    <property type="project" value="InterPro"/>
</dbReference>
<comment type="caution">
    <text evidence="5">The sequence shown here is derived from an EMBL/GenBank/DDBJ whole genome shotgun (WGS) entry which is preliminary data.</text>
</comment>
<organism evidence="5 6">
    <name type="scientific">Bacillus anthracis</name>
    <name type="common">anthrax bacterium</name>
    <dbReference type="NCBI Taxonomy" id="1392"/>
    <lineage>
        <taxon>Bacteria</taxon>
        <taxon>Bacillati</taxon>
        <taxon>Bacillota</taxon>
        <taxon>Bacilli</taxon>
        <taxon>Bacillales</taxon>
        <taxon>Bacillaceae</taxon>
        <taxon>Bacillus</taxon>
        <taxon>Bacillus cereus group</taxon>
    </lineage>
</organism>
<evidence type="ECO:0000259" key="4">
    <source>
        <dbReference type="PROSITE" id="PS50901"/>
    </source>
</evidence>
<gene>
    <name evidence="5" type="ORF">ABW01_13490</name>
</gene>
<sequence length="754" mass="85934">MRKLLAWKNISHPIVIRNIAKVDKALVDQVSTNITNENMIWGIEQIINNSGLQNYMILPITKSNLIGDSYNKEVTCIENIDDVSIYSVNYASPEFYPININTRSNLFFRMKQVQLDNFEGNEYVHLQLLLTKSSNKEQLIEQYLHYLKGHNYVGNNRLTRRLLSSIHESFQFLKGKEREQDSTIEQKLSDHLFHFEFRIAIVTSDGLKKKKILTEIEKYLADLQYFNQLILVEESNVESTLRHLLNRAFTPFRKKKSISLNEVTTIFNSDEYLLEQCSSQKVNSANENLVRREIGINHTSKMKNALELIEILPEGKTNNKKEVVQDEISVKITQSLIELGVIQDSSAAISMSEGATLKHLIYTVPLQVKFNSIKKNLENVRLATGIEEIEIKKGTDGGTIIVSYPKEDRSIVYLRDLISNPEFLKFAEKARLPFILGLDEIGNSPVFADLAKVFHILVAGSTGSGKSVWLIQFIMTLCLFHTPETLRFYIVDPKRIDFKKFQDYPHVQKIVTEVGESLALLTAMVEEMDKRYSVMEEYGIDELEEFDDYPNLSRPPYIVCIIDEFSDLILQCPAIENLVVRLGQKARACGIHIVCGTQRPEVKVISGLIKANLPTKIGFLCGSNTDYKTIFGTSQPFRLLGLGDGVVKLAGAEKEFIRFQGAVIHEDKMKTKSFIKALNEKMTYDKPIEALDIKPIPTPLEILREHILTTDETGITALKASLKIDTNVLRELMDQLVEEGILEKSPKGRYKRKN</sequence>
<dbReference type="InterPro" id="IPR050206">
    <property type="entry name" value="FtsK/SpoIIIE/SftA"/>
</dbReference>
<evidence type="ECO:0000256" key="3">
    <source>
        <dbReference type="PROSITE-ProRule" id="PRU00289"/>
    </source>
</evidence>
<evidence type="ECO:0000256" key="2">
    <source>
        <dbReference type="ARBA" id="ARBA00022840"/>
    </source>
</evidence>
<dbReference type="InterPro" id="IPR027417">
    <property type="entry name" value="P-loop_NTPase"/>
</dbReference>
<dbReference type="Proteomes" id="UP000035904">
    <property type="component" value="Unassembled WGS sequence"/>
</dbReference>
<evidence type="ECO:0000313" key="5">
    <source>
        <dbReference type="EMBL" id="KLV18386.1"/>
    </source>
</evidence>
<dbReference type="PROSITE" id="PS50901">
    <property type="entry name" value="FTSK"/>
    <property type="match status" value="1"/>
</dbReference>
<dbReference type="PANTHER" id="PTHR22683">
    <property type="entry name" value="SPORULATION PROTEIN RELATED"/>
    <property type="match status" value="1"/>
</dbReference>
<feature type="domain" description="FtsK" evidence="4">
    <location>
        <begin position="443"/>
        <end position="628"/>
    </location>
</feature>